<name>A0ABX3Y9N7_9ACTN</name>
<gene>
    <name evidence="2" type="ORF">OQI_32210</name>
</gene>
<dbReference type="Proteomes" id="UP000194266">
    <property type="component" value="Unassembled WGS sequence"/>
</dbReference>
<feature type="region of interest" description="Disordered" evidence="1">
    <location>
        <begin position="1"/>
        <end position="50"/>
    </location>
</feature>
<organism evidence="2 3">
    <name type="scientific">Streptomyces pharetrae CZA14</name>
    <dbReference type="NCBI Taxonomy" id="1144883"/>
    <lineage>
        <taxon>Bacteria</taxon>
        <taxon>Bacillati</taxon>
        <taxon>Actinomycetota</taxon>
        <taxon>Actinomycetes</taxon>
        <taxon>Kitasatosporales</taxon>
        <taxon>Streptomycetaceae</taxon>
        <taxon>Streptomyces</taxon>
    </lineage>
</organism>
<dbReference type="EMBL" id="MRYD01000279">
    <property type="protein sequence ID" value="OSZ56565.1"/>
    <property type="molecule type" value="Genomic_DNA"/>
</dbReference>
<dbReference type="Pfam" id="PF12098">
    <property type="entry name" value="DUF3574"/>
    <property type="match status" value="1"/>
</dbReference>
<accession>A0ABX3Y9N7</accession>
<comment type="caution">
    <text evidence="2">The sequence shown here is derived from an EMBL/GenBank/DDBJ whole genome shotgun (WGS) entry which is preliminary data.</text>
</comment>
<evidence type="ECO:0000313" key="3">
    <source>
        <dbReference type="Proteomes" id="UP000194266"/>
    </source>
</evidence>
<sequence>MTPALPDGPTVQEGRGQGRDGHGVAGKERSYQLAPLHPVAEAAARDRRTGEIRRARAQRCGQEAVACGHPASGRLLSRARAG</sequence>
<reference evidence="2 3" key="1">
    <citation type="submission" date="2016-12" db="EMBL/GenBank/DDBJ databases">
        <title>Genome Mining:The Detection of Biosynthetic Gene Clusters to Aid in the Expression of Curamycin A produced by Streptomyces sp. strain CZA14.</title>
        <authorList>
            <person name="Durrell K.A."/>
            <person name="Kirby B.M."/>
            <person name="Khan W."/>
            <person name="Mthethwa T."/>
            <person name="Le Roes-Hill M."/>
        </authorList>
    </citation>
    <scope>NUCLEOTIDE SEQUENCE [LARGE SCALE GENOMIC DNA]</scope>
    <source>
        <strain evidence="2 3">CZA14</strain>
    </source>
</reference>
<dbReference type="RefSeq" id="WP_086172736.1">
    <property type="nucleotide sequence ID" value="NZ_MRYD01000279.1"/>
</dbReference>
<feature type="compositionally biased region" description="Basic and acidic residues" evidence="1">
    <location>
        <begin position="16"/>
        <end position="30"/>
    </location>
</feature>
<evidence type="ECO:0000313" key="2">
    <source>
        <dbReference type="EMBL" id="OSZ56565.1"/>
    </source>
</evidence>
<proteinExistence type="predicted"/>
<keyword evidence="3" id="KW-1185">Reference proteome</keyword>
<protein>
    <submittedName>
        <fullName evidence="2">Uncharacterized protein</fullName>
    </submittedName>
</protein>
<evidence type="ECO:0000256" key="1">
    <source>
        <dbReference type="SAM" id="MobiDB-lite"/>
    </source>
</evidence>
<dbReference type="InterPro" id="IPR021957">
    <property type="entry name" value="DUF3574"/>
</dbReference>